<evidence type="ECO:0000313" key="2">
    <source>
        <dbReference type="Proteomes" id="UP000256485"/>
    </source>
</evidence>
<sequence>MSLDPAEVIRGVLADLDVAWEEPSPGTFVVTLPGERKLRTTCTLRVGAQAVGVHAFVVRRPDENHEAVYRFLLERNGRLRGVAFAVDHLGDIHLVGQLPRPAVTPEEIDHVLGAVLEAADSSFNRILELGFTSAIRREWAWRTARGESTANLEAFRRLRPAGIEGDPTAGDGPSPGRR</sequence>
<proteinExistence type="predicted"/>
<name>A0A3D9V5S9_THECX</name>
<accession>A0A3D9V5S9</accession>
<dbReference type="Pfam" id="PF10722">
    <property type="entry name" value="YbjN"/>
    <property type="match status" value="1"/>
</dbReference>
<dbReference type="SUPFAM" id="SSF69635">
    <property type="entry name" value="Type III secretory system chaperone-like"/>
    <property type="match status" value="1"/>
</dbReference>
<dbReference type="EMBL" id="QTUC01000001">
    <property type="protein sequence ID" value="REF36053.1"/>
    <property type="molecule type" value="Genomic_DNA"/>
</dbReference>
<reference evidence="1 2" key="1">
    <citation type="submission" date="2018-08" db="EMBL/GenBank/DDBJ databases">
        <title>Sequencing the genomes of 1000 actinobacteria strains.</title>
        <authorList>
            <person name="Klenk H.-P."/>
        </authorList>
    </citation>
    <scope>NUCLEOTIDE SEQUENCE [LARGE SCALE GENOMIC DNA]</scope>
    <source>
        <strain evidence="1 2">DSM 22891</strain>
    </source>
</reference>
<dbReference type="OrthoDB" id="3212317at2"/>
<protein>
    <submittedName>
        <fullName evidence="1">Putative sensory transduction regulator</fullName>
    </submittedName>
</protein>
<keyword evidence="2" id="KW-1185">Reference proteome</keyword>
<dbReference type="Gene3D" id="3.30.1460.10">
    <property type="match status" value="1"/>
</dbReference>
<organism evidence="1 2">
    <name type="scientific">Thermasporomyces composti</name>
    <dbReference type="NCBI Taxonomy" id="696763"/>
    <lineage>
        <taxon>Bacteria</taxon>
        <taxon>Bacillati</taxon>
        <taxon>Actinomycetota</taxon>
        <taxon>Actinomycetes</taxon>
        <taxon>Propionibacteriales</taxon>
        <taxon>Nocardioidaceae</taxon>
        <taxon>Thermasporomyces</taxon>
    </lineage>
</organism>
<dbReference type="RefSeq" id="WP_115849745.1">
    <property type="nucleotide sequence ID" value="NZ_QTUC01000001.1"/>
</dbReference>
<evidence type="ECO:0000313" key="1">
    <source>
        <dbReference type="EMBL" id="REF36053.1"/>
    </source>
</evidence>
<dbReference type="InterPro" id="IPR019660">
    <property type="entry name" value="Put_sensory_transdc_reg_YbjN"/>
</dbReference>
<gene>
    <name evidence="1" type="ORF">DFJ64_1451</name>
</gene>
<comment type="caution">
    <text evidence="1">The sequence shown here is derived from an EMBL/GenBank/DDBJ whole genome shotgun (WGS) entry which is preliminary data.</text>
</comment>
<dbReference type="AlphaFoldDB" id="A0A3D9V5S9"/>
<dbReference type="Proteomes" id="UP000256485">
    <property type="component" value="Unassembled WGS sequence"/>
</dbReference>